<proteinExistence type="predicted"/>
<comment type="caution">
    <text evidence="1">The sequence shown here is derived from an EMBL/GenBank/DDBJ whole genome shotgun (WGS) entry which is preliminary data.</text>
</comment>
<sequence>MSTARQRARMAAVHSTVVSLRLRRQHLTVGCHLVVSGGAHAPDANFESNITIVDNNFDLCELDTPHSTPPPGASLGCHLVVSGGVLTSAHAHLDISLVTFAKCEAFVARTHRIFNLRPSPPPTASHSFWWCWTALVFGPAWALVEQLFTSAALGFFFHRERRRRLAVCLAI</sequence>
<evidence type="ECO:0000313" key="2">
    <source>
        <dbReference type="Proteomes" id="UP001190700"/>
    </source>
</evidence>
<gene>
    <name evidence="1" type="ORF">CYMTET_42903</name>
</gene>
<evidence type="ECO:0000313" key="1">
    <source>
        <dbReference type="EMBL" id="KAK3247604.1"/>
    </source>
</evidence>
<dbReference type="Proteomes" id="UP001190700">
    <property type="component" value="Unassembled WGS sequence"/>
</dbReference>
<keyword evidence="2" id="KW-1185">Reference proteome</keyword>
<organism evidence="1 2">
    <name type="scientific">Cymbomonas tetramitiformis</name>
    <dbReference type="NCBI Taxonomy" id="36881"/>
    <lineage>
        <taxon>Eukaryota</taxon>
        <taxon>Viridiplantae</taxon>
        <taxon>Chlorophyta</taxon>
        <taxon>Pyramimonadophyceae</taxon>
        <taxon>Pyramimonadales</taxon>
        <taxon>Pyramimonadaceae</taxon>
        <taxon>Cymbomonas</taxon>
    </lineage>
</organism>
<name>A0AAE0C4D3_9CHLO</name>
<dbReference type="EMBL" id="LGRX02028810">
    <property type="protein sequence ID" value="KAK3247604.1"/>
    <property type="molecule type" value="Genomic_DNA"/>
</dbReference>
<dbReference type="AlphaFoldDB" id="A0AAE0C4D3"/>
<reference evidence="1 2" key="1">
    <citation type="journal article" date="2015" name="Genome Biol. Evol.">
        <title>Comparative Genomics of a Bacterivorous Green Alga Reveals Evolutionary Causalities and Consequences of Phago-Mixotrophic Mode of Nutrition.</title>
        <authorList>
            <person name="Burns J.A."/>
            <person name="Paasch A."/>
            <person name="Narechania A."/>
            <person name="Kim E."/>
        </authorList>
    </citation>
    <scope>NUCLEOTIDE SEQUENCE [LARGE SCALE GENOMIC DNA]</scope>
    <source>
        <strain evidence="1 2">PLY_AMNH</strain>
    </source>
</reference>
<protein>
    <submittedName>
        <fullName evidence="1">Uncharacterized protein</fullName>
    </submittedName>
</protein>
<accession>A0AAE0C4D3</accession>